<keyword evidence="3" id="KW-0326">Glycosidase</keyword>
<sequence length="566" mass="63141">MKNRRVFMTMIMAMLFIFSITGIAYGNGISFYTPRPQGNIMITRPSIIWQIILNGNTVESIDMKLDGNKVEAKYNHGIEAVEYIPLEPLKPGPHTVDLTVGIKGWAKPLSRSWQFTVSEQGVDLLAPPSPEQKEALDYANQYRNLFQLNPFQGDAALNAAAAAHANYMATHQEASHYESAKQKGFTGASPGDRAGSFGYIGGYISENVSAGQRDYKEAINGLVDAPYHRLTWLNPFFTDMGYSKKERYYAFLFGGKKTVEDQLVVYPLDNQKGVPIAWDGVETPDPLRNHKKKGPVGYPVTLSYFSGKPMGKFTVDKAILSNSQGKTVEVFLNTPQTDEHLQESILLIPVSPLEPGEKYTASVKGSVVFEDKTEKKIEKTWTFETAVFADMRNHWAKEDVLTLGSQKVVTPKYGIEFKPDEKITRAEFAEFVVNALGISTREYEGILKDVPKDANKALHVEAAYRAGIVKGMGDGNFAPNRQITREEIAIMIIRAYEKKGNMEKIKQLSPLSFADKEEISGWALNDVKAAVQLGMMRGRLNNQFAPKDYATRAEAAVMLKRFLESI</sequence>
<evidence type="ECO:0000313" key="4">
    <source>
        <dbReference type="Proteomes" id="UP000070456"/>
    </source>
</evidence>
<dbReference type="STRING" id="520762.AN619_16360"/>
<dbReference type="PROSITE" id="PS51272">
    <property type="entry name" value="SLH"/>
    <property type="match status" value="3"/>
</dbReference>
<dbReference type="Pfam" id="PF00188">
    <property type="entry name" value="CAP"/>
    <property type="match status" value="1"/>
</dbReference>
<dbReference type="PATRIC" id="fig|520762.4.peg.1814"/>
<dbReference type="Gene3D" id="3.40.33.10">
    <property type="entry name" value="CAP"/>
    <property type="match status" value="1"/>
</dbReference>
<dbReference type="EMBL" id="LOEE01000032">
    <property type="protein sequence ID" value="KXG75640.1"/>
    <property type="molecule type" value="Genomic_DNA"/>
</dbReference>
<gene>
    <name evidence="3" type="ORF">AN619_16360</name>
</gene>
<evidence type="ECO:0000256" key="1">
    <source>
        <dbReference type="ARBA" id="ARBA00022737"/>
    </source>
</evidence>
<dbReference type="InterPro" id="IPR014044">
    <property type="entry name" value="CAP_dom"/>
</dbReference>
<feature type="domain" description="SLH" evidence="2">
    <location>
        <begin position="510"/>
        <end position="566"/>
    </location>
</feature>
<dbReference type="InterPro" id="IPR035940">
    <property type="entry name" value="CAP_sf"/>
</dbReference>
<keyword evidence="3" id="KW-0378">Hydrolase</keyword>
<organism evidence="3 4">
    <name type="scientific">Thermotalea metallivorans</name>
    <dbReference type="NCBI Taxonomy" id="520762"/>
    <lineage>
        <taxon>Bacteria</taxon>
        <taxon>Bacillati</taxon>
        <taxon>Bacillota</taxon>
        <taxon>Clostridia</taxon>
        <taxon>Peptostreptococcales</taxon>
        <taxon>Thermotaleaceae</taxon>
        <taxon>Thermotalea</taxon>
    </lineage>
</organism>
<feature type="domain" description="SLH" evidence="2">
    <location>
        <begin position="443"/>
        <end position="506"/>
    </location>
</feature>
<dbReference type="Proteomes" id="UP000070456">
    <property type="component" value="Unassembled WGS sequence"/>
</dbReference>
<name>A0A140L515_9FIRM</name>
<protein>
    <submittedName>
        <fullName evidence="3">Endoglucanase</fullName>
        <ecNumber evidence="3">3.2.1.4</ecNumber>
    </submittedName>
</protein>
<dbReference type="InterPro" id="IPR001119">
    <property type="entry name" value="SLH_dom"/>
</dbReference>
<dbReference type="PANTHER" id="PTHR31157:SF1">
    <property type="entry name" value="SCP DOMAIN-CONTAINING PROTEIN"/>
    <property type="match status" value="1"/>
</dbReference>
<dbReference type="EC" id="3.2.1.4" evidence="3"/>
<accession>A0A140L515</accession>
<dbReference type="PANTHER" id="PTHR31157">
    <property type="entry name" value="SCP DOMAIN-CONTAINING PROTEIN"/>
    <property type="match status" value="1"/>
</dbReference>
<comment type="caution">
    <text evidence="3">The sequence shown here is derived from an EMBL/GenBank/DDBJ whole genome shotgun (WGS) entry which is preliminary data.</text>
</comment>
<dbReference type="CDD" id="cd05379">
    <property type="entry name" value="CAP_bacterial"/>
    <property type="match status" value="1"/>
</dbReference>
<dbReference type="SUPFAM" id="SSF55797">
    <property type="entry name" value="PR-1-like"/>
    <property type="match status" value="1"/>
</dbReference>
<dbReference type="GO" id="GO:0008810">
    <property type="term" value="F:cellulase activity"/>
    <property type="evidence" value="ECO:0007669"/>
    <property type="project" value="UniProtKB-EC"/>
</dbReference>
<dbReference type="Pfam" id="PF00395">
    <property type="entry name" value="SLH"/>
    <property type="match status" value="3"/>
</dbReference>
<keyword evidence="4" id="KW-1185">Reference proteome</keyword>
<reference evidence="3 4" key="1">
    <citation type="submission" date="2015-12" db="EMBL/GenBank/DDBJ databases">
        <title>Draft genome sequence of the thermoanaerobe Thermotalea metallivorans, an isolate from the runoff channel of the Great Artesian Basin, Australia.</title>
        <authorList>
            <person name="Patel B.K."/>
        </authorList>
    </citation>
    <scope>NUCLEOTIDE SEQUENCE [LARGE SCALE GENOMIC DNA]</scope>
    <source>
        <strain evidence="3 4">B2-1</strain>
    </source>
</reference>
<dbReference type="RefSeq" id="WP_068556225.1">
    <property type="nucleotide sequence ID" value="NZ_LOEE01000032.1"/>
</dbReference>
<keyword evidence="1" id="KW-0677">Repeat</keyword>
<dbReference type="AlphaFoldDB" id="A0A140L515"/>
<evidence type="ECO:0000313" key="3">
    <source>
        <dbReference type="EMBL" id="KXG75640.1"/>
    </source>
</evidence>
<feature type="domain" description="SLH" evidence="2">
    <location>
        <begin position="383"/>
        <end position="442"/>
    </location>
</feature>
<evidence type="ECO:0000259" key="2">
    <source>
        <dbReference type="PROSITE" id="PS51272"/>
    </source>
</evidence>
<proteinExistence type="predicted"/>